<dbReference type="OrthoDB" id="10611897at2759"/>
<name>A0A0V1N3Y8_9BILA</name>
<dbReference type="EMBL" id="JYDO01000011">
    <property type="protein sequence ID" value="KRZ78713.1"/>
    <property type="molecule type" value="Genomic_DNA"/>
</dbReference>
<accession>A0A0V1N3Y8</accession>
<keyword evidence="2" id="KW-1185">Reference proteome</keyword>
<dbReference type="Proteomes" id="UP000054843">
    <property type="component" value="Unassembled WGS sequence"/>
</dbReference>
<evidence type="ECO:0000313" key="1">
    <source>
        <dbReference type="EMBL" id="KRZ78713.1"/>
    </source>
</evidence>
<gene>
    <name evidence="1" type="ORF">T10_5760</name>
</gene>
<protein>
    <submittedName>
        <fullName evidence="1">Uncharacterized protein</fullName>
    </submittedName>
</protein>
<comment type="caution">
    <text evidence="1">The sequence shown here is derived from an EMBL/GenBank/DDBJ whole genome shotgun (WGS) entry which is preliminary data.</text>
</comment>
<reference evidence="1 2" key="1">
    <citation type="submission" date="2015-01" db="EMBL/GenBank/DDBJ databases">
        <title>Evolution of Trichinella species and genotypes.</title>
        <authorList>
            <person name="Korhonen P.K."/>
            <person name="Edoardo P."/>
            <person name="Giuseppe L.R."/>
            <person name="Gasser R.B."/>
        </authorList>
    </citation>
    <scope>NUCLEOTIDE SEQUENCE [LARGE SCALE GENOMIC DNA]</scope>
    <source>
        <strain evidence="1">ISS1980</strain>
    </source>
</reference>
<sequence>MVVRDRTTPTSAEVLTGGRGSAWREDTENWRCSKLSSLKIIGVEKSFLICLAYQTRSRANASDIKMNEKPEKTTLAEKTQPGERLNSCLSLSTGLGTGPSIWSSLAFPLSSSVSFMLDRFAENKLPALEKADTSHEYMGSEQLLVPVWDNLKALTVTLSQQPHTSLGGKNQYIIGQRMMALVHCAPGLVPGSTQQPSAFFLGIYFSTFPLLIRFRGRSPSHATVTSKTNALLSLSMIRSGLRAPTSVGSLHSSAV</sequence>
<dbReference type="AlphaFoldDB" id="A0A0V1N3Y8"/>
<organism evidence="1 2">
    <name type="scientific">Trichinella papuae</name>
    <dbReference type="NCBI Taxonomy" id="268474"/>
    <lineage>
        <taxon>Eukaryota</taxon>
        <taxon>Metazoa</taxon>
        <taxon>Ecdysozoa</taxon>
        <taxon>Nematoda</taxon>
        <taxon>Enoplea</taxon>
        <taxon>Dorylaimia</taxon>
        <taxon>Trichinellida</taxon>
        <taxon>Trichinellidae</taxon>
        <taxon>Trichinella</taxon>
    </lineage>
</organism>
<evidence type="ECO:0000313" key="2">
    <source>
        <dbReference type="Proteomes" id="UP000054843"/>
    </source>
</evidence>
<proteinExistence type="predicted"/>